<evidence type="ECO:0000313" key="6">
    <source>
        <dbReference type="Proteomes" id="UP000267606"/>
    </source>
</evidence>
<dbReference type="WBParaSite" id="OFLC_0000321901-mRNA-1">
    <property type="protein sequence ID" value="OFLC_0000321901-mRNA-1"/>
    <property type="gene ID" value="OFLC_0000321901"/>
</dbReference>
<evidence type="ECO:0000256" key="1">
    <source>
        <dbReference type="ARBA" id="ARBA00022884"/>
    </source>
</evidence>
<organism evidence="7">
    <name type="scientific">Onchocerca flexuosa</name>
    <dbReference type="NCBI Taxonomy" id="387005"/>
    <lineage>
        <taxon>Eukaryota</taxon>
        <taxon>Metazoa</taxon>
        <taxon>Ecdysozoa</taxon>
        <taxon>Nematoda</taxon>
        <taxon>Chromadorea</taxon>
        <taxon>Rhabditida</taxon>
        <taxon>Spirurina</taxon>
        <taxon>Spiruromorpha</taxon>
        <taxon>Filarioidea</taxon>
        <taxon>Onchocercidae</taxon>
        <taxon>Onchocerca</taxon>
    </lineage>
</organism>
<reference evidence="7" key="1">
    <citation type="submission" date="2016-06" db="UniProtKB">
        <authorList>
            <consortium name="WormBaseParasite"/>
        </authorList>
    </citation>
    <scope>IDENTIFICATION</scope>
</reference>
<keyword evidence="1 2" id="KW-0694">RNA-binding</keyword>
<feature type="compositionally biased region" description="Basic and acidic residues" evidence="3">
    <location>
        <begin position="1"/>
        <end position="10"/>
    </location>
</feature>
<protein>
    <submittedName>
        <fullName evidence="7">RRM domain-containing protein</fullName>
    </submittedName>
</protein>
<dbReference type="SMART" id="SM00360">
    <property type="entry name" value="RRM"/>
    <property type="match status" value="1"/>
</dbReference>
<dbReference type="GO" id="GO:0003729">
    <property type="term" value="F:mRNA binding"/>
    <property type="evidence" value="ECO:0007669"/>
    <property type="project" value="TreeGrafter"/>
</dbReference>
<dbReference type="Proteomes" id="UP000267606">
    <property type="component" value="Unassembled WGS sequence"/>
</dbReference>
<evidence type="ECO:0000259" key="4">
    <source>
        <dbReference type="PROSITE" id="PS50102"/>
    </source>
</evidence>
<evidence type="ECO:0000256" key="3">
    <source>
        <dbReference type="SAM" id="MobiDB-lite"/>
    </source>
</evidence>
<evidence type="ECO:0000313" key="5">
    <source>
        <dbReference type="EMBL" id="VDO35716.1"/>
    </source>
</evidence>
<feature type="compositionally biased region" description="Basic and acidic residues" evidence="3">
    <location>
        <begin position="78"/>
        <end position="94"/>
    </location>
</feature>
<dbReference type="InterPro" id="IPR000504">
    <property type="entry name" value="RRM_dom"/>
</dbReference>
<dbReference type="InterPro" id="IPR035979">
    <property type="entry name" value="RBD_domain_sf"/>
</dbReference>
<proteinExistence type="predicted"/>
<gene>
    <name evidence="5" type="ORF">OFLC_LOCUS3220</name>
</gene>
<feature type="compositionally biased region" description="Basic and acidic residues" evidence="3">
    <location>
        <begin position="20"/>
        <end position="41"/>
    </location>
</feature>
<dbReference type="STRING" id="387005.A0A183H6V8"/>
<feature type="region of interest" description="Disordered" evidence="3">
    <location>
        <begin position="1"/>
        <end position="99"/>
    </location>
</feature>
<dbReference type="EMBL" id="UZAJ01002088">
    <property type="protein sequence ID" value="VDO35716.1"/>
    <property type="molecule type" value="Genomic_DNA"/>
</dbReference>
<reference evidence="5 6" key="2">
    <citation type="submission" date="2018-11" db="EMBL/GenBank/DDBJ databases">
        <authorList>
            <consortium name="Pathogen Informatics"/>
        </authorList>
    </citation>
    <scope>NUCLEOTIDE SEQUENCE [LARGE SCALE GENOMIC DNA]</scope>
</reference>
<accession>A0A183H6V8</accession>
<dbReference type="PANTHER" id="PTHR48025:SF1">
    <property type="entry name" value="RRM DOMAIN-CONTAINING PROTEIN"/>
    <property type="match status" value="1"/>
</dbReference>
<dbReference type="PROSITE" id="PS50102">
    <property type="entry name" value="RRM"/>
    <property type="match status" value="1"/>
</dbReference>
<dbReference type="PANTHER" id="PTHR48025">
    <property type="entry name" value="OS02G0815200 PROTEIN"/>
    <property type="match status" value="1"/>
</dbReference>
<name>A0A183H6V8_9BILA</name>
<sequence>MTSSLLDRDFSPPSSFKDTGAGDRWRLKSENSGSERWRMNNEIENSGGGNVSGNNGTERWSRRESGTDRPIGGQRRGGSRDRSPRRLRDRDGRRGGAGGVRNDRMVYIANIPYDVRWMELKDLVREKAGEVNFVELLEDRKGKSKGAAVVEFREKESVQRCVDALHRYPMNDRLLTAKEIRVNILWLIHCS</sequence>
<evidence type="ECO:0000313" key="7">
    <source>
        <dbReference type="WBParaSite" id="OFLC_0000321901-mRNA-1"/>
    </source>
</evidence>
<evidence type="ECO:0000256" key="2">
    <source>
        <dbReference type="PROSITE-ProRule" id="PRU00176"/>
    </source>
</evidence>
<keyword evidence="6" id="KW-1185">Reference proteome</keyword>
<dbReference type="AlphaFoldDB" id="A0A183H6V8"/>
<dbReference type="InterPro" id="IPR012677">
    <property type="entry name" value="Nucleotide-bd_a/b_plait_sf"/>
</dbReference>
<feature type="domain" description="RRM" evidence="4">
    <location>
        <begin position="104"/>
        <end position="183"/>
    </location>
</feature>
<dbReference type="InterPro" id="IPR050502">
    <property type="entry name" value="Euk_RNA-bind_prot"/>
</dbReference>
<dbReference type="Pfam" id="PF00076">
    <property type="entry name" value="RRM_1"/>
    <property type="match status" value="1"/>
</dbReference>
<dbReference type="Gene3D" id="3.30.70.330">
    <property type="match status" value="1"/>
</dbReference>
<dbReference type="SUPFAM" id="SSF54928">
    <property type="entry name" value="RNA-binding domain, RBD"/>
    <property type="match status" value="1"/>
</dbReference>